<evidence type="ECO:0000313" key="3">
    <source>
        <dbReference type="EMBL" id="MEE3715601.1"/>
    </source>
</evidence>
<proteinExistence type="predicted"/>
<evidence type="ECO:0000313" key="4">
    <source>
        <dbReference type="Proteomes" id="UP001333818"/>
    </source>
</evidence>
<comment type="caution">
    <text evidence="3">The sequence shown here is derived from an EMBL/GenBank/DDBJ whole genome shotgun (WGS) entry which is preliminary data.</text>
</comment>
<evidence type="ECO:0000256" key="1">
    <source>
        <dbReference type="SAM" id="MobiDB-lite"/>
    </source>
</evidence>
<organism evidence="3 4">
    <name type="scientific">Tumidithrix elongata BACA0141</name>
    <dbReference type="NCBI Taxonomy" id="2716417"/>
    <lineage>
        <taxon>Bacteria</taxon>
        <taxon>Bacillati</taxon>
        <taxon>Cyanobacteriota</taxon>
        <taxon>Cyanophyceae</taxon>
        <taxon>Pseudanabaenales</taxon>
        <taxon>Pseudanabaenaceae</taxon>
        <taxon>Tumidithrix</taxon>
        <taxon>Tumidithrix elongata</taxon>
    </lineage>
</organism>
<name>A0AAW9PTF2_9CYAN</name>
<feature type="region of interest" description="Disordered" evidence="1">
    <location>
        <begin position="75"/>
        <end position="95"/>
    </location>
</feature>
<accession>A0AAW9PTF2</accession>
<protein>
    <submittedName>
        <fullName evidence="3">Uncharacterized protein</fullName>
    </submittedName>
</protein>
<keyword evidence="2" id="KW-1133">Transmembrane helix</keyword>
<dbReference type="AlphaFoldDB" id="A0AAW9PTF2"/>
<dbReference type="RefSeq" id="WP_330482025.1">
    <property type="nucleotide sequence ID" value="NZ_JAZBJZ010000005.1"/>
</dbReference>
<gene>
    <name evidence="3" type="ORF">V2H45_02450</name>
</gene>
<keyword evidence="2" id="KW-0812">Transmembrane</keyword>
<dbReference type="Proteomes" id="UP001333818">
    <property type="component" value="Unassembled WGS sequence"/>
</dbReference>
<evidence type="ECO:0000256" key="2">
    <source>
        <dbReference type="SAM" id="Phobius"/>
    </source>
</evidence>
<feature type="compositionally biased region" description="Polar residues" evidence="1">
    <location>
        <begin position="78"/>
        <end position="95"/>
    </location>
</feature>
<keyword evidence="2" id="KW-0472">Membrane</keyword>
<feature type="transmembrane region" description="Helical" evidence="2">
    <location>
        <begin position="50"/>
        <end position="70"/>
    </location>
</feature>
<dbReference type="EMBL" id="JAZBJZ010000005">
    <property type="protein sequence ID" value="MEE3715601.1"/>
    <property type="molecule type" value="Genomic_DNA"/>
</dbReference>
<sequence length="95" mass="10886">MSQACKEDNHQGNCCFVVDPTDPFRYVCLKCGLERSIKKKEEFKKKKPNIPINQFMFLGVLIAGLLLLLYNAQEENQHQGTSNQDRSNVTQAPRK</sequence>
<keyword evidence="4" id="KW-1185">Reference proteome</keyword>
<reference evidence="3" key="1">
    <citation type="submission" date="2024-01" db="EMBL/GenBank/DDBJ databases">
        <title>Bank of Algae and Cyanobacteria of the Azores (BACA) strain genomes.</title>
        <authorList>
            <person name="Luz R."/>
            <person name="Cordeiro R."/>
            <person name="Fonseca A."/>
            <person name="Goncalves V."/>
        </authorList>
    </citation>
    <scope>NUCLEOTIDE SEQUENCE</scope>
    <source>
        <strain evidence="3">BACA0141</strain>
    </source>
</reference>